<feature type="domain" description="N-acetyltransferase" evidence="1">
    <location>
        <begin position="8"/>
        <end position="142"/>
    </location>
</feature>
<accession>A0A496PIY3</accession>
<sequence length="146" mass="16705">MSNYAPAFLIRPATERDSDFLLEHDRHITPTVWARVIDEGRALVLEEEQELRGWLRWSLFWDEIPFLNMLFLLEGHRGRTLGSKLLDEWESSMSAAGHTQVLTSTAADERAQRLYRRRDYLDSGVLLLPGEVAELLLAKSLTPGSP</sequence>
<dbReference type="PROSITE" id="PS51186">
    <property type="entry name" value="GNAT"/>
    <property type="match status" value="1"/>
</dbReference>
<protein>
    <submittedName>
        <fullName evidence="2">N-acetyltransferase</fullName>
    </submittedName>
</protein>
<dbReference type="RefSeq" id="WP_121485080.1">
    <property type="nucleotide sequence ID" value="NZ_QQXL01000004.1"/>
</dbReference>
<dbReference type="Pfam" id="PF00583">
    <property type="entry name" value="Acetyltransf_1"/>
    <property type="match status" value="1"/>
</dbReference>
<keyword evidence="3" id="KW-1185">Reference proteome</keyword>
<organism evidence="2 3">
    <name type="scientific">Galactobacter caseinivorans</name>
    <dbReference type="NCBI Taxonomy" id="2676123"/>
    <lineage>
        <taxon>Bacteria</taxon>
        <taxon>Bacillati</taxon>
        <taxon>Actinomycetota</taxon>
        <taxon>Actinomycetes</taxon>
        <taxon>Micrococcales</taxon>
        <taxon>Micrococcaceae</taxon>
        <taxon>Galactobacter</taxon>
    </lineage>
</organism>
<evidence type="ECO:0000313" key="2">
    <source>
        <dbReference type="EMBL" id="RKW70427.1"/>
    </source>
</evidence>
<dbReference type="Proteomes" id="UP000273119">
    <property type="component" value="Unassembled WGS sequence"/>
</dbReference>
<dbReference type="CDD" id="cd04301">
    <property type="entry name" value="NAT_SF"/>
    <property type="match status" value="1"/>
</dbReference>
<gene>
    <name evidence="2" type="ORF">DWQ67_08065</name>
</gene>
<dbReference type="InterPro" id="IPR016181">
    <property type="entry name" value="Acyl_CoA_acyltransferase"/>
</dbReference>
<dbReference type="InterPro" id="IPR000182">
    <property type="entry name" value="GNAT_dom"/>
</dbReference>
<evidence type="ECO:0000313" key="3">
    <source>
        <dbReference type="Proteomes" id="UP000273119"/>
    </source>
</evidence>
<proteinExistence type="predicted"/>
<dbReference type="SUPFAM" id="SSF55729">
    <property type="entry name" value="Acyl-CoA N-acyltransferases (Nat)"/>
    <property type="match status" value="1"/>
</dbReference>
<dbReference type="AlphaFoldDB" id="A0A496PIY3"/>
<dbReference type="EMBL" id="QQXL01000004">
    <property type="protein sequence ID" value="RKW70427.1"/>
    <property type="molecule type" value="Genomic_DNA"/>
</dbReference>
<dbReference type="GO" id="GO:0016747">
    <property type="term" value="F:acyltransferase activity, transferring groups other than amino-acyl groups"/>
    <property type="evidence" value="ECO:0007669"/>
    <property type="project" value="InterPro"/>
</dbReference>
<comment type="caution">
    <text evidence="2">The sequence shown here is derived from an EMBL/GenBank/DDBJ whole genome shotgun (WGS) entry which is preliminary data.</text>
</comment>
<dbReference type="Gene3D" id="3.40.630.30">
    <property type="match status" value="1"/>
</dbReference>
<evidence type="ECO:0000259" key="1">
    <source>
        <dbReference type="PROSITE" id="PS51186"/>
    </source>
</evidence>
<name>A0A496PIY3_9MICC</name>
<reference evidence="2 3" key="1">
    <citation type="submission" date="2018-07" db="EMBL/GenBank/DDBJ databases">
        <title>Arthrobacter sp. nov., isolated from raw cow's milk with high bacterial count.</title>
        <authorList>
            <person name="Hahne J."/>
            <person name="Isele D."/>
            <person name="Lipski A."/>
        </authorList>
    </citation>
    <scope>NUCLEOTIDE SEQUENCE [LARGE SCALE GENOMIC DNA]</scope>
    <source>
        <strain evidence="2 3">JZ R-183</strain>
    </source>
</reference>
<keyword evidence="2" id="KW-0808">Transferase</keyword>